<keyword evidence="2" id="KW-1185">Reference proteome</keyword>
<gene>
    <name evidence="1" type="ORF">GVO57_03130</name>
</gene>
<reference evidence="1 2" key="1">
    <citation type="submission" date="2020-01" db="EMBL/GenBank/DDBJ databases">
        <title>Sphingomonas sp. C33 whole genome sequece.</title>
        <authorList>
            <person name="Park C."/>
        </authorList>
    </citation>
    <scope>NUCLEOTIDE SEQUENCE [LARGE SCALE GENOMIC DNA]</scope>
    <source>
        <strain evidence="1 2">C33</strain>
    </source>
</reference>
<evidence type="ECO:0008006" key="3">
    <source>
        <dbReference type="Google" id="ProtNLM"/>
    </source>
</evidence>
<dbReference type="Proteomes" id="UP000464468">
    <property type="component" value="Chromosome"/>
</dbReference>
<name>A0A7Z2S8T8_9SPHN</name>
<organism evidence="1 2">
    <name type="scientific">Sphingomonas changnyeongensis</name>
    <dbReference type="NCBI Taxonomy" id="2698679"/>
    <lineage>
        <taxon>Bacteria</taxon>
        <taxon>Pseudomonadati</taxon>
        <taxon>Pseudomonadota</taxon>
        <taxon>Alphaproteobacteria</taxon>
        <taxon>Sphingomonadales</taxon>
        <taxon>Sphingomonadaceae</taxon>
        <taxon>Sphingomonas</taxon>
    </lineage>
</organism>
<dbReference type="EMBL" id="CP047895">
    <property type="protein sequence ID" value="QHL91756.1"/>
    <property type="molecule type" value="Genomic_DNA"/>
</dbReference>
<sequence>MACLRAKGATMAAMAGLALVGGCTARPAPLPRALPVTPPVLSVSGLERVLGATAAGLVALFGPPELDIREDQAVKLQFAGPICVLDAYLYRTRARGEPVVTYVDARQPDGRDIDRASCVAALAARHRPQGATRP</sequence>
<proteinExistence type="predicted"/>
<protein>
    <recommendedName>
        <fullName evidence="3">Lipoprotein</fullName>
    </recommendedName>
</protein>
<dbReference type="AlphaFoldDB" id="A0A7Z2S8T8"/>
<evidence type="ECO:0000313" key="1">
    <source>
        <dbReference type="EMBL" id="QHL91756.1"/>
    </source>
</evidence>
<dbReference type="KEGG" id="schy:GVO57_03130"/>
<accession>A0A7Z2S8T8</accession>
<dbReference type="PROSITE" id="PS51257">
    <property type="entry name" value="PROKAR_LIPOPROTEIN"/>
    <property type="match status" value="1"/>
</dbReference>
<evidence type="ECO:0000313" key="2">
    <source>
        <dbReference type="Proteomes" id="UP000464468"/>
    </source>
</evidence>